<protein>
    <submittedName>
        <fullName evidence="6">Protein involved in Snf1 protein kinase complex assembly</fullName>
    </submittedName>
</protein>
<feature type="compositionally biased region" description="Polar residues" evidence="4">
    <location>
        <begin position="1"/>
        <end position="10"/>
    </location>
</feature>
<dbReference type="GO" id="GO:0005737">
    <property type="term" value="C:cytoplasm"/>
    <property type="evidence" value="ECO:0007669"/>
    <property type="project" value="UniProtKB-SubCell"/>
</dbReference>
<feature type="compositionally biased region" description="Low complexity" evidence="4">
    <location>
        <begin position="140"/>
        <end position="160"/>
    </location>
</feature>
<accession>A0A0F7SS33</accession>
<evidence type="ECO:0000256" key="1">
    <source>
        <dbReference type="ARBA" id="ARBA00004496"/>
    </source>
</evidence>
<feature type="region of interest" description="Disordered" evidence="4">
    <location>
        <begin position="475"/>
        <end position="530"/>
    </location>
</feature>
<comment type="similarity">
    <text evidence="2">Belongs to the 5'-AMP-activated protein kinase beta subunit family.</text>
</comment>
<dbReference type="SUPFAM" id="SSF81296">
    <property type="entry name" value="E set domains"/>
    <property type="match status" value="1"/>
</dbReference>
<dbReference type="EMBL" id="LN483142">
    <property type="protein sequence ID" value="CED83310.1"/>
    <property type="molecule type" value="Genomic_DNA"/>
</dbReference>
<feature type="compositionally biased region" description="Polar residues" evidence="4">
    <location>
        <begin position="185"/>
        <end position="203"/>
    </location>
</feature>
<keyword evidence="6" id="KW-0418">Kinase</keyword>
<dbReference type="InterPro" id="IPR032640">
    <property type="entry name" value="AMPK1_CBM"/>
</dbReference>
<reference evidence="6" key="1">
    <citation type="submission" date="2014-08" db="EMBL/GenBank/DDBJ databases">
        <authorList>
            <person name="Sharma Rahul"/>
            <person name="Thines Marco"/>
        </authorList>
    </citation>
    <scope>NUCLEOTIDE SEQUENCE</scope>
</reference>
<feature type="compositionally biased region" description="Basic residues" evidence="4">
    <location>
        <begin position="12"/>
        <end position="27"/>
    </location>
</feature>
<dbReference type="Gene3D" id="2.60.40.10">
    <property type="entry name" value="Immunoglobulins"/>
    <property type="match status" value="1"/>
</dbReference>
<dbReference type="CDD" id="cd02859">
    <property type="entry name" value="E_set_AMPKbeta_like_N"/>
    <property type="match status" value="1"/>
</dbReference>
<dbReference type="Gene3D" id="6.20.250.60">
    <property type="match status" value="1"/>
</dbReference>
<organism evidence="6">
    <name type="scientific">Phaffia rhodozyma</name>
    <name type="common">Yeast</name>
    <name type="synonym">Xanthophyllomyces dendrorhous</name>
    <dbReference type="NCBI Taxonomy" id="264483"/>
    <lineage>
        <taxon>Eukaryota</taxon>
        <taxon>Fungi</taxon>
        <taxon>Dikarya</taxon>
        <taxon>Basidiomycota</taxon>
        <taxon>Agaricomycotina</taxon>
        <taxon>Tremellomycetes</taxon>
        <taxon>Cystofilobasidiales</taxon>
        <taxon>Mrakiaceae</taxon>
        <taxon>Phaffia</taxon>
    </lineage>
</organism>
<feature type="region of interest" description="Disordered" evidence="4">
    <location>
        <begin position="416"/>
        <end position="445"/>
    </location>
</feature>
<keyword evidence="3" id="KW-0963">Cytoplasm</keyword>
<dbReference type="Pfam" id="PF04739">
    <property type="entry name" value="AMPKBI"/>
    <property type="match status" value="1"/>
</dbReference>
<dbReference type="GO" id="GO:0016301">
    <property type="term" value="F:kinase activity"/>
    <property type="evidence" value="ECO:0007669"/>
    <property type="project" value="UniProtKB-KW"/>
</dbReference>
<dbReference type="AlphaFoldDB" id="A0A0F7SS33"/>
<dbReference type="InterPro" id="IPR006828">
    <property type="entry name" value="ASC_dom"/>
</dbReference>
<feature type="compositionally biased region" description="Polar residues" evidence="4">
    <location>
        <begin position="54"/>
        <end position="69"/>
    </location>
</feature>
<feature type="compositionally biased region" description="Low complexity" evidence="4">
    <location>
        <begin position="113"/>
        <end position="130"/>
    </location>
</feature>
<dbReference type="GO" id="GO:0007165">
    <property type="term" value="P:signal transduction"/>
    <property type="evidence" value="ECO:0007669"/>
    <property type="project" value="UniProtKB-ARBA"/>
</dbReference>
<dbReference type="InterPro" id="IPR014756">
    <property type="entry name" value="Ig_E-set"/>
</dbReference>
<feature type="compositionally biased region" description="Low complexity" evidence="4">
    <location>
        <begin position="28"/>
        <end position="39"/>
    </location>
</feature>
<dbReference type="GO" id="GO:0005634">
    <property type="term" value="C:nucleus"/>
    <property type="evidence" value="ECO:0007669"/>
    <property type="project" value="TreeGrafter"/>
</dbReference>
<dbReference type="InterPro" id="IPR037256">
    <property type="entry name" value="ASC_dom_sf"/>
</dbReference>
<feature type="compositionally biased region" description="Acidic residues" evidence="4">
    <location>
        <begin position="432"/>
        <end position="442"/>
    </location>
</feature>
<evidence type="ECO:0000313" key="6">
    <source>
        <dbReference type="EMBL" id="CED83310.1"/>
    </source>
</evidence>
<dbReference type="FunFam" id="2.60.40.10:FF:000562">
    <property type="entry name" value="Snf1 kinase complex beta-subunit Gal83"/>
    <property type="match status" value="1"/>
</dbReference>
<keyword evidence="6" id="KW-0808">Transferase</keyword>
<sequence>MGNGQSSPNPHHTPREHKPSSSHHHLSRSSSPAASNSANNRRKKSLELPDLANLTLTNVNGTAGSSPSSPYAPEALGKDCQKSSLKTGNARNVPGSAKPVDNLGLKKRPSPLAPSLVTSPLSPTSPKSSSINAVHNLYFSSSNPTSSSSSANNTNTSSPTHVDNVLGSRGVGAPREPVPIPKTPQTPNAGLPNYSRSYTPNQRTESDPPDRPPSTARGDHLKQAKTARISDSLPEEHPPLSTSPASSKHSKRDPSGTGEDEVYVRSSLPLGGAASSPGPHVDGTEVASMGLGLIGADAKSQSVERGFGSKKTATRQVEDPKQAEKEVFVNVKEEGVPTIINWTGGGKEVFVCGTFAKNWKERIRMNKSTHDFTLVLNLPPGPHRLKFIVDESWKCSDDLATATDADGSLVNYIEVEQESSKDGKGWSSEWEGAAEDNDDDPDQWTTEIPELLTQTQAAEEAHLAYIANLPPANRQPGSAALANPPGLPYPPGLPRHLEKVILNNPPKDGGQGGSGGPTEESGARGRGAKSGNNSIAACWTAIPDDNSILPIPNHVVLNHLTASAIRNGTLAVGTTTRYKRKYISTLLYKPVEIRD</sequence>
<dbReference type="PANTHER" id="PTHR10343:SF84">
    <property type="entry name" value="5'-AMP-ACTIVATED PROTEIN KINASE SUBUNIT BETA-1"/>
    <property type="match status" value="1"/>
</dbReference>
<evidence type="ECO:0000256" key="4">
    <source>
        <dbReference type="SAM" id="MobiDB-lite"/>
    </source>
</evidence>
<evidence type="ECO:0000259" key="5">
    <source>
        <dbReference type="SMART" id="SM01010"/>
    </source>
</evidence>
<feature type="region of interest" description="Disordered" evidence="4">
    <location>
        <begin position="1"/>
        <end position="262"/>
    </location>
</feature>
<dbReference type="GO" id="GO:0019901">
    <property type="term" value="F:protein kinase binding"/>
    <property type="evidence" value="ECO:0007669"/>
    <property type="project" value="TreeGrafter"/>
</dbReference>
<dbReference type="SMART" id="SM01010">
    <property type="entry name" value="AMPKBI"/>
    <property type="match status" value="1"/>
</dbReference>
<dbReference type="InterPro" id="IPR013783">
    <property type="entry name" value="Ig-like_fold"/>
</dbReference>
<dbReference type="Pfam" id="PF16561">
    <property type="entry name" value="AMPK1_CBM"/>
    <property type="match status" value="1"/>
</dbReference>
<dbReference type="PANTHER" id="PTHR10343">
    <property type="entry name" value="5'-AMP-ACTIVATED PROTEIN KINASE , BETA SUBUNIT"/>
    <property type="match status" value="1"/>
</dbReference>
<dbReference type="GO" id="GO:0031588">
    <property type="term" value="C:nucleotide-activated protein kinase complex"/>
    <property type="evidence" value="ECO:0007669"/>
    <property type="project" value="TreeGrafter"/>
</dbReference>
<feature type="domain" description="Association with the SNF1 complex (ASC)" evidence="5">
    <location>
        <begin position="437"/>
        <end position="591"/>
    </location>
</feature>
<dbReference type="InterPro" id="IPR050827">
    <property type="entry name" value="CRP1_MDG1_kinase"/>
</dbReference>
<evidence type="ECO:0000256" key="2">
    <source>
        <dbReference type="ARBA" id="ARBA00010926"/>
    </source>
</evidence>
<name>A0A0F7SS33_PHARH</name>
<evidence type="ECO:0000256" key="3">
    <source>
        <dbReference type="ARBA" id="ARBA00022490"/>
    </source>
</evidence>
<dbReference type="SUPFAM" id="SSF160219">
    <property type="entry name" value="AMPKBI-like"/>
    <property type="match status" value="1"/>
</dbReference>
<proteinExistence type="inferred from homology"/>
<comment type="subcellular location">
    <subcellularLocation>
        <location evidence="1">Cytoplasm</location>
    </subcellularLocation>
</comment>